<dbReference type="SUPFAM" id="SSF55021">
    <property type="entry name" value="ACT-like"/>
    <property type="match status" value="2"/>
</dbReference>
<keyword evidence="7" id="KW-0067">ATP-binding</keyword>
<dbReference type="InterPro" id="IPR045865">
    <property type="entry name" value="ACT-like_dom_sf"/>
</dbReference>
<dbReference type="Pfam" id="PF22468">
    <property type="entry name" value="ACT_9"/>
    <property type="match status" value="1"/>
</dbReference>
<dbReference type="Gene3D" id="1.20.120.1320">
    <property type="entry name" value="Aspartokinase, catalytic domain"/>
    <property type="match status" value="1"/>
</dbReference>
<evidence type="ECO:0000259" key="11">
    <source>
        <dbReference type="Pfam" id="PF22468"/>
    </source>
</evidence>
<dbReference type="Proteomes" id="UP001244341">
    <property type="component" value="Chromosome 15b"/>
</dbReference>
<comment type="pathway">
    <text evidence="8">Amino-acid biosynthesis; L-threonine biosynthesis; L-threonine from L-aspartate: step 1/5.</text>
</comment>
<dbReference type="EMBL" id="CP126222">
    <property type="protein sequence ID" value="WIA23139.1"/>
    <property type="molecule type" value="Genomic_DNA"/>
</dbReference>
<dbReference type="InterPro" id="IPR054352">
    <property type="entry name" value="ACT_Aspartokinase"/>
</dbReference>
<dbReference type="Gene3D" id="3.40.1160.10">
    <property type="entry name" value="Acetylglutamate kinase-like"/>
    <property type="match status" value="1"/>
</dbReference>
<evidence type="ECO:0000256" key="3">
    <source>
        <dbReference type="ARBA" id="ARBA00022679"/>
    </source>
</evidence>
<comment type="pathway">
    <text evidence="8">Amino-acid biosynthesis; L-methionine biosynthesis via de novo pathway; L-homoserine from L-aspartate: step 1/3.</text>
</comment>
<keyword evidence="13" id="KW-1185">Reference proteome</keyword>
<comment type="pathway">
    <text evidence="8">Amino-acid biosynthesis; L-lysine biosynthesis via DAP pathway; (S)-tetrahydrodipicolinate from L-aspartate: step 1/4.</text>
</comment>
<proteinExistence type="inferred from homology"/>
<keyword evidence="5" id="KW-0547">Nucleotide-binding</keyword>
<evidence type="ECO:0000256" key="5">
    <source>
        <dbReference type="ARBA" id="ARBA00022741"/>
    </source>
</evidence>
<feature type="domain" description="Aspartokinase ACT" evidence="11">
    <location>
        <begin position="493"/>
        <end position="543"/>
    </location>
</feature>
<feature type="region of interest" description="Disordered" evidence="9">
    <location>
        <begin position="39"/>
        <end position="60"/>
    </location>
</feature>
<dbReference type="EC" id="2.7.2.4" evidence="2"/>
<keyword evidence="8" id="KW-0028">Amino-acid biosynthesis</keyword>
<evidence type="ECO:0000259" key="10">
    <source>
        <dbReference type="Pfam" id="PF00696"/>
    </source>
</evidence>
<dbReference type="PANTHER" id="PTHR21499">
    <property type="entry name" value="ASPARTATE KINASE"/>
    <property type="match status" value="1"/>
</dbReference>
<dbReference type="Pfam" id="PF00696">
    <property type="entry name" value="AA_kinase"/>
    <property type="match status" value="1"/>
</dbReference>
<name>A0ABY8UNK7_TETOB</name>
<keyword evidence="6" id="KW-0418">Kinase</keyword>
<evidence type="ECO:0000256" key="9">
    <source>
        <dbReference type="SAM" id="MobiDB-lite"/>
    </source>
</evidence>
<dbReference type="NCBIfam" id="TIGR00657">
    <property type="entry name" value="asp_kinases"/>
    <property type="match status" value="1"/>
</dbReference>
<dbReference type="InterPro" id="IPR001341">
    <property type="entry name" value="Asp_kinase"/>
</dbReference>
<evidence type="ECO:0000313" key="13">
    <source>
        <dbReference type="Proteomes" id="UP001244341"/>
    </source>
</evidence>
<evidence type="ECO:0000256" key="7">
    <source>
        <dbReference type="ARBA" id="ARBA00022840"/>
    </source>
</evidence>
<dbReference type="PROSITE" id="PS00324">
    <property type="entry name" value="ASPARTOKINASE"/>
    <property type="match status" value="1"/>
</dbReference>
<dbReference type="Gene3D" id="3.30.70.260">
    <property type="match status" value="2"/>
</dbReference>
<reference evidence="12 13" key="1">
    <citation type="submission" date="2023-05" db="EMBL/GenBank/DDBJ databases">
        <title>A 100% complete, gapless, phased diploid assembly of the Scenedesmus obliquus UTEX 3031 genome.</title>
        <authorList>
            <person name="Biondi T.C."/>
            <person name="Hanschen E.R."/>
            <person name="Kwon T."/>
            <person name="Eng W."/>
            <person name="Kruse C.P.S."/>
            <person name="Koehler S.I."/>
            <person name="Kunde Y."/>
            <person name="Gleasner C.D."/>
            <person name="You Mak K.T."/>
            <person name="Polle J."/>
            <person name="Hovde B.T."/>
            <person name="Starkenburg S.R."/>
        </authorList>
    </citation>
    <scope>NUCLEOTIDE SEQUENCE [LARGE SCALE GENOMIC DNA]</scope>
    <source>
        <strain evidence="12 13">DOE0152z</strain>
    </source>
</reference>
<evidence type="ECO:0000256" key="6">
    <source>
        <dbReference type="ARBA" id="ARBA00022777"/>
    </source>
</evidence>
<gene>
    <name evidence="12" type="ORF">OEZ85_001472</name>
</gene>
<evidence type="ECO:0000256" key="4">
    <source>
        <dbReference type="ARBA" id="ARBA00022697"/>
    </source>
</evidence>
<dbReference type="InterPro" id="IPR042199">
    <property type="entry name" value="AsparK_Bifunc_asparK/hSer_DH"/>
</dbReference>
<dbReference type="InterPro" id="IPR001048">
    <property type="entry name" value="Asp/Glu/Uridylate_kinase"/>
</dbReference>
<dbReference type="InterPro" id="IPR018042">
    <property type="entry name" value="Aspartate_kinase_CS"/>
</dbReference>
<comment type="similarity">
    <text evidence="1">Belongs to the aspartokinase family.</text>
</comment>
<dbReference type="PANTHER" id="PTHR21499:SF59">
    <property type="entry name" value="ASPARTOKINASE"/>
    <property type="match status" value="1"/>
</dbReference>
<protein>
    <recommendedName>
        <fullName evidence="2">aspartate kinase</fullName>
        <ecNumber evidence="2">2.7.2.4</ecNumber>
    </recommendedName>
</protein>
<dbReference type="InterPro" id="IPR036393">
    <property type="entry name" value="AceGlu_kinase-like_sf"/>
</dbReference>
<feature type="region of interest" description="Disordered" evidence="9">
    <location>
        <begin position="550"/>
        <end position="569"/>
    </location>
</feature>
<dbReference type="SUPFAM" id="SSF53633">
    <property type="entry name" value="Carbamate kinase-like"/>
    <property type="match status" value="1"/>
</dbReference>
<evidence type="ECO:0000313" key="12">
    <source>
        <dbReference type="EMBL" id="WIA23139.1"/>
    </source>
</evidence>
<sequence length="569" mass="61190">MQLTGRLNGVRSVSAARSCGSTPVCARPAARAHRALPQQHVASVAGRQPASSSVERRSTVVVRSSPAPASSSLKAPGQHLPQVNIVYKFGGSSVRDAERMREVADIICSFQENLPCVVLSAMGKTTNMLLECGELALRSPTDTIPNLKPLRAIRELHLSTCEELGVEASVRAEVEALLCNLQQLLIGISIMQDLTPRAKDSLVSFGERMSTRIFASFLRVNGVPARQHDAAEIGVVTSDDFGNADILYDQTLSKLRSSLTQEPEGPREVQVVTGFLGKGVQTGAITTLGRGGSDLTATVLGAAMELREVQVWKDVDGVLTSDPRIVSNTIPVTELTYEEATELAFFGAQVLHPLAMQPAIRSQAMDVRVKNSYNRQASGTIISKARDMSCSLVTSIVLKNNVTLVDIVSSRMLGQFGFLANVFDVFRSQQVSVDVVASSEVSISLSLDPKKSWSDGEVGEELNHLIFELEKISSVRVRSGMAILSLICNVERTSEILLRTFKVLLEEGINVSMMSQGASKVNISLVVDGDEGQRAVRALHKEFFEGPQSCLPSASSNGNGATAQAASRR</sequence>
<feature type="domain" description="Aspartate/glutamate/uridylate kinase" evidence="10">
    <location>
        <begin position="85"/>
        <end position="371"/>
    </location>
</feature>
<organism evidence="12 13">
    <name type="scientific">Tetradesmus obliquus</name>
    <name type="common">Green alga</name>
    <name type="synonym">Acutodesmus obliquus</name>
    <dbReference type="NCBI Taxonomy" id="3088"/>
    <lineage>
        <taxon>Eukaryota</taxon>
        <taxon>Viridiplantae</taxon>
        <taxon>Chlorophyta</taxon>
        <taxon>core chlorophytes</taxon>
        <taxon>Chlorophyceae</taxon>
        <taxon>CS clade</taxon>
        <taxon>Sphaeropleales</taxon>
        <taxon>Scenedesmaceae</taxon>
        <taxon>Tetradesmus</taxon>
    </lineage>
</organism>
<evidence type="ECO:0000256" key="2">
    <source>
        <dbReference type="ARBA" id="ARBA00013059"/>
    </source>
</evidence>
<evidence type="ECO:0000256" key="8">
    <source>
        <dbReference type="RuleBase" id="RU004249"/>
    </source>
</evidence>
<evidence type="ECO:0000256" key="1">
    <source>
        <dbReference type="ARBA" id="ARBA00010122"/>
    </source>
</evidence>
<keyword evidence="3" id="KW-0808">Transferase</keyword>
<accession>A0ABY8UNK7</accession>
<keyword evidence="4" id="KW-0791">Threonine biosynthesis</keyword>